<dbReference type="EMBL" id="CASHSV030000024">
    <property type="protein sequence ID" value="CAJ2639216.1"/>
    <property type="molecule type" value="Genomic_DNA"/>
</dbReference>
<sequence>MATDEGKVKIEKFDGADFSFWKMQIEDYLYQKKLHQPLTEKKPDSMKDDEWNLLDRQALGVIRLSLSRNVAFNIAKEKTTAGLMKALSSMYEKPSASNKVHLMRRLFTLRMIEGASIAQHINELNIVITQLSSVGIEFDDEVRASILLSSLPDSWSATVTAVSSSSGSTKMKFDDVRDLVLSEEIRRRGSGESSSSSVLHTESRGRNSTRGYGRGKPKERRSKSRNHRSSHNSKNIDCWNCGQTGHYKNQCSLPRKNQQTKDEANVASTSGGGDTLICSLENKEESWVLDSGASFHATSQKEFFKNYVSGNLEVDDVPESPTVESSQLEEPIESSDTQPSYTPEHHTPTPVLRRSSRPHVPNRRYIDYMLLTDGGEPEDYEEACQTTDAIFKWEIVGQRRGKQGEAKH</sequence>
<dbReference type="Proteomes" id="UP001177021">
    <property type="component" value="Unassembled WGS sequence"/>
</dbReference>
<comment type="caution">
    <text evidence="1">The sequence shown here is derived from an EMBL/GenBank/DDBJ whole genome shotgun (WGS) entry which is preliminary data.</text>
</comment>
<organism evidence="1 2">
    <name type="scientific">Trifolium pratense</name>
    <name type="common">Red clover</name>
    <dbReference type="NCBI Taxonomy" id="57577"/>
    <lineage>
        <taxon>Eukaryota</taxon>
        <taxon>Viridiplantae</taxon>
        <taxon>Streptophyta</taxon>
        <taxon>Embryophyta</taxon>
        <taxon>Tracheophyta</taxon>
        <taxon>Spermatophyta</taxon>
        <taxon>Magnoliopsida</taxon>
        <taxon>eudicotyledons</taxon>
        <taxon>Gunneridae</taxon>
        <taxon>Pentapetalae</taxon>
        <taxon>rosids</taxon>
        <taxon>fabids</taxon>
        <taxon>Fabales</taxon>
        <taxon>Fabaceae</taxon>
        <taxon>Papilionoideae</taxon>
        <taxon>50 kb inversion clade</taxon>
        <taxon>NPAAA clade</taxon>
        <taxon>Hologalegina</taxon>
        <taxon>IRL clade</taxon>
        <taxon>Trifolieae</taxon>
        <taxon>Trifolium</taxon>
    </lineage>
</organism>
<keyword evidence="2" id="KW-1185">Reference proteome</keyword>
<name>A0ACB0J2U0_TRIPR</name>
<protein>
    <submittedName>
        <fullName evidence="1">Uncharacterized protein</fullName>
    </submittedName>
</protein>
<reference evidence="1" key="1">
    <citation type="submission" date="2023-10" db="EMBL/GenBank/DDBJ databases">
        <authorList>
            <person name="Rodriguez Cubillos JULIANA M."/>
            <person name="De Vega J."/>
        </authorList>
    </citation>
    <scope>NUCLEOTIDE SEQUENCE</scope>
</reference>
<accession>A0ACB0J2U0</accession>
<proteinExistence type="predicted"/>
<gene>
    <name evidence="1" type="ORF">MILVUS5_LOCUS9284</name>
</gene>
<evidence type="ECO:0000313" key="2">
    <source>
        <dbReference type="Proteomes" id="UP001177021"/>
    </source>
</evidence>
<evidence type="ECO:0000313" key="1">
    <source>
        <dbReference type="EMBL" id="CAJ2639216.1"/>
    </source>
</evidence>